<evidence type="ECO:0000313" key="3">
    <source>
        <dbReference type="EMBL" id="GHO55838.1"/>
    </source>
</evidence>
<dbReference type="InterPro" id="IPR014710">
    <property type="entry name" value="RmlC-like_jellyroll"/>
</dbReference>
<evidence type="ECO:0000259" key="2">
    <source>
        <dbReference type="PROSITE" id="PS50042"/>
    </source>
</evidence>
<name>A0ABQ3UT18_9CHLR</name>
<feature type="transmembrane region" description="Helical" evidence="1">
    <location>
        <begin position="206"/>
        <end position="226"/>
    </location>
</feature>
<dbReference type="Gene3D" id="2.60.120.10">
    <property type="entry name" value="Jelly Rolls"/>
    <property type="match status" value="1"/>
</dbReference>
<dbReference type="PROSITE" id="PS50042">
    <property type="entry name" value="CNMP_BINDING_3"/>
    <property type="match status" value="1"/>
</dbReference>
<feature type="domain" description="Cyclic nucleotide-binding" evidence="2">
    <location>
        <begin position="14"/>
        <end position="117"/>
    </location>
</feature>
<protein>
    <recommendedName>
        <fullName evidence="2">Cyclic nucleotide-binding domain-containing protein</fullName>
    </recommendedName>
</protein>
<dbReference type="EMBL" id="BNJG01000002">
    <property type="protein sequence ID" value="GHO55838.1"/>
    <property type="molecule type" value="Genomic_DNA"/>
</dbReference>
<feature type="transmembrane region" description="Helical" evidence="1">
    <location>
        <begin position="167"/>
        <end position="191"/>
    </location>
</feature>
<dbReference type="CDD" id="cd00038">
    <property type="entry name" value="CAP_ED"/>
    <property type="match status" value="1"/>
</dbReference>
<keyword evidence="4" id="KW-1185">Reference proteome</keyword>
<dbReference type="RefSeq" id="WP_201372471.1">
    <property type="nucleotide sequence ID" value="NZ_BNJG01000002.1"/>
</dbReference>
<sequence>MSIVTTQLLAEIALFSTMDEEERGELRALMTERLFRPGQVVMKAGETEEAFHVIEQGEVELWLIDSEGKKVVLDVLGSGKFFGELSMLSGETRSASATSKQTVTTLELSRADFFAFLRRRPEAALDVLMVLGDRLKHTDDILSTRVSRNPDDTRDEHLSAGQHVADIIAAFSGSLPFLLINFIVFVIWIVANTVGRNDIHFDPYPFQFLTMAVSLEAIFLSIFVLVSQNRQSAKDRVNANLDYQINLKAELEMSMMATQMQRMEQKLHLIHRSVLETKTDHHPDLWRP</sequence>
<dbReference type="SUPFAM" id="SSF51206">
    <property type="entry name" value="cAMP-binding domain-like"/>
    <property type="match status" value="1"/>
</dbReference>
<dbReference type="PANTHER" id="PTHR41386:SF1">
    <property type="entry name" value="MEMBRANE PROTEIN"/>
    <property type="match status" value="1"/>
</dbReference>
<accession>A0ABQ3UT18</accession>
<proteinExistence type="predicted"/>
<comment type="caution">
    <text evidence="3">The sequence shown here is derived from an EMBL/GenBank/DDBJ whole genome shotgun (WGS) entry which is preliminary data.</text>
</comment>
<dbReference type="PANTHER" id="PTHR41386">
    <property type="entry name" value="INTEGRAL MEMBRANE PROTEIN-RELATED"/>
    <property type="match status" value="1"/>
</dbReference>
<keyword evidence="1" id="KW-0812">Transmembrane</keyword>
<evidence type="ECO:0000256" key="1">
    <source>
        <dbReference type="SAM" id="Phobius"/>
    </source>
</evidence>
<organism evidence="3 4">
    <name type="scientific">Ktedonobacter robiniae</name>
    <dbReference type="NCBI Taxonomy" id="2778365"/>
    <lineage>
        <taxon>Bacteria</taxon>
        <taxon>Bacillati</taxon>
        <taxon>Chloroflexota</taxon>
        <taxon>Ktedonobacteria</taxon>
        <taxon>Ktedonobacterales</taxon>
        <taxon>Ktedonobacteraceae</taxon>
        <taxon>Ktedonobacter</taxon>
    </lineage>
</organism>
<gene>
    <name evidence="3" type="ORF">KSB_43130</name>
</gene>
<evidence type="ECO:0000313" key="4">
    <source>
        <dbReference type="Proteomes" id="UP000654345"/>
    </source>
</evidence>
<reference evidence="3 4" key="1">
    <citation type="journal article" date="2021" name="Int. J. Syst. Evol. Microbiol.">
        <title>Reticulibacter mediterranei gen. nov., sp. nov., within the new family Reticulibacteraceae fam. nov., and Ktedonospora formicarum gen. nov., sp. nov., Ktedonobacter robiniae sp. nov., Dictyobacter formicarum sp. nov. and Dictyobacter arantiisoli sp. nov., belonging to the class Ktedonobacteria.</title>
        <authorList>
            <person name="Yabe S."/>
            <person name="Zheng Y."/>
            <person name="Wang C.M."/>
            <person name="Sakai Y."/>
            <person name="Abe K."/>
            <person name="Yokota A."/>
            <person name="Donadio S."/>
            <person name="Cavaletti L."/>
            <person name="Monciardini P."/>
        </authorList>
    </citation>
    <scope>NUCLEOTIDE SEQUENCE [LARGE SCALE GENOMIC DNA]</scope>
    <source>
        <strain evidence="3 4">SOSP1-30</strain>
    </source>
</reference>
<dbReference type="Pfam" id="PF06210">
    <property type="entry name" value="DUF1003"/>
    <property type="match status" value="1"/>
</dbReference>
<dbReference type="InterPro" id="IPR010406">
    <property type="entry name" value="DUF1003"/>
</dbReference>
<dbReference type="InterPro" id="IPR018488">
    <property type="entry name" value="cNMP-bd_CS"/>
</dbReference>
<dbReference type="Pfam" id="PF00027">
    <property type="entry name" value="cNMP_binding"/>
    <property type="match status" value="1"/>
</dbReference>
<keyword evidence="1" id="KW-1133">Transmembrane helix</keyword>
<dbReference type="Proteomes" id="UP000654345">
    <property type="component" value="Unassembled WGS sequence"/>
</dbReference>
<dbReference type="PROSITE" id="PS00889">
    <property type="entry name" value="CNMP_BINDING_2"/>
    <property type="match status" value="1"/>
</dbReference>
<dbReference type="SMART" id="SM00100">
    <property type="entry name" value="cNMP"/>
    <property type="match status" value="1"/>
</dbReference>
<keyword evidence="1" id="KW-0472">Membrane</keyword>
<dbReference type="InterPro" id="IPR018490">
    <property type="entry name" value="cNMP-bd_dom_sf"/>
</dbReference>
<dbReference type="InterPro" id="IPR000595">
    <property type="entry name" value="cNMP-bd_dom"/>
</dbReference>